<name>A0A132Z8A6_ENTFC</name>
<dbReference type="GO" id="GO:0000287">
    <property type="term" value="F:magnesium ion binding"/>
    <property type="evidence" value="ECO:0007669"/>
    <property type="project" value="InterPro"/>
</dbReference>
<dbReference type="AlphaFoldDB" id="A0A132Z8A6"/>
<dbReference type="GeneID" id="66455746"/>
<gene>
    <name evidence="1" type="ORF">FCF09_13985</name>
</gene>
<protein>
    <submittedName>
        <fullName evidence="1">RusA family crossover junction endodeoxyribonuclease</fullName>
    </submittedName>
</protein>
<dbReference type="Gene3D" id="3.30.1330.70">
    <property type="entry name" value="Holliday junction resolvase RusA"/>
    <property type="match status" value="2"/>
</dbReference>
<dbReference type="GO" id="GO:0006310">
    <property type="term" value="P:DNA recombination"/>
    <property type="evidence" value="ECO:0007669"/>
    <property type="project" value="InterPro"/>
</dbReference>
<dbReference type="InterPro" id="IPR036614">
    <property type="entry name" value="RusA-like_sf"/>
</dbReference>
<sequence>MWSVTLPFQPVSAPRPSARRNVADATNDVAEKRISTYYDKKYLDYLKKIKSFIEDQGLLDDEFYSIVNDPMGAIMEVDFYYQIPKSYKKVYNIMKTTAPDLDNLVKSAMDGIFNISAIRDSHITGLIAFKYNVANEGKTVVRIKRYSEFEWDTSEGLNGDIWEATFDFKPVATPRPKSKFRGNGIITYYPKEYNDYLENIKNTLKEKDLVNDQLKKVMNAPMGVIAQIDYFYQVRKDKKKLDSLMRTSQPDIDNLVKGTLDGIFNKEIGIKDSRVVGLIAFKYNTFEKSKTNVRLQEMG</sequence>
<geneLocation type="plasmid" evidence="1">
    <name>pZY2</name>
</geneLocation>
<evidence type="ECO:0000313" key="1">
    <source>
        <dbReference type="EMBL" id="QHT44792.1"/>
    </source>
</evidence>
<reference evidence="1" key="1">
    <citation type="journal article" date="2020" name="J. Antimicrob. Chemother.">
        <title>Tandem amplification of the vanM gene cluster drives vancomycin resistance in vancomycin-variable enterococci.</title>
        <authorList>
            <person name="Sun L."/>
            <person name="Chen Y."/>
            <person name="Hua X."/>
            <person name="Chen Y."/>
            <person name="Hong J."/>
            <person name="Wu X."/>
            <person name="Jiang Y."/>
            <person name="van Schaik W."/>
            <person name="Qu T."/>
            <person name="Yu Y."/>
        </authorList>
    </citation>
    <scope>NUCLEOTIDE SEQUENCE [LARGE SCALE GENOMIC DNA]</scope>
    <source>
        <strain evidence="1">ZY2</strain>
        <plasmid evidence="1">pZY2</plasmid>
    </source>
</reference>
<dbReference type="RefSeq" id="WP_002350571.1">
    <property type="nucleotide sequence ID" value="NZ_CABGSJ010000015.1"/>
</dbReference>
<accession>A0A132Z8A6</accession>
<dbReference type="Pfam" id="PF05866">
    <property type="entry name" value="RusA"/>
    <property type="match status" value="2"/>
</dbReference>
<dbReference type="EMBL" id="CP039730">
    <property type="protein sequence ID" value="QHT44792.1"/>
    <property type="molecule type" value="Genomic_DNA"/>
</dbReference>
<organism evidence="1">
    <name type="scientific">Enterococcus faecium</name>
    <name type="common">Streptococcus faecium</name>
    <dbReference type="NCBI Taxonomy" id="1352"/>
    <lineage>
        <taxon>Bacteria</taxon>
        <taxon>Bacillati</taxon>
        <taxon>Bacillota</taxon>
        <taxon>Bacilli</taxon>
        <taxon>Lactobacillales</taxon>
        <taxon>Enterococcaceae</taxon>
        <taxon>Enterococcus</taxon>
    </lineage>
</organism>
<dbReference type="SUPFAM" id="SSF103084">
    <property type="entry name" value="Holliday junction resolvase RusA"/>
    <property type="match status" value="2"/>
</dbReference>
<dbReference type="InterPro" id="IPR008822">
    <property type="entry name" value="Endonuclease_RusA-like"/>
</dbReference>
<dbReference type="GO" id="GO:0006281">
    <property type="term" value="P:DNA repair"/>
    <property type="evidence" value="ECO:0007669"/>
    <property type="project" value="InterPro"/>
</dbReference>
<keyword evidence="1" id="KW-0614">Plasmid</keyword>
<proteinExistence type="predicted"/>